<dbReference type="Proteomes" id="UP000436692">
    <property type="component" value="Unassembled WGS sequence"/>
</dbReference>
<evidence type="ECO:0000313" key="2">
    <source>
        <dbReference type="Proteomes" id="UP000436692"/>
    </source>
</evidence>
<protein>
    <submittedName>
        <fullName evidence="1">Uncharacterized protein</fullName>
    </submittedName>
</protein>
<evidence type="ECO:0000313" key="1">
    <source>
        <dbReference type="EMBL" id="MUZ56163.1"/>
    </source>
</evidence>
<dbReference type="AlphaFoldDB" id="A0AAE4W985"/>
<comment type="caution">
    <text evidence="1">The sequence shown here is derived from an EMBL/GenBank/DDBJ whole genome shotgun (WGS) entry which is preliminary data.</text>
</comment>
<proteinExistence type="predicted"/>
<sequence length="93" mass="10306">MSGERDRHGLLIAPPLWPNKPKILIEPSKETGAADFSAIPKKHPMAFQADSLLALKLAETAKIASGGRKFQGVHYERPQPATGHRQYLHLDQQ</sequence>
<accession>A0AAE4W985</accession>
<reference evidence="1 2" key="1">
    <citation type="submission" date="2019-12" db="EMBL/GenBank/DDBJ databases">
        <title>Whole-genome sequencing of Allorhizobium vitis.</title>
        <authorList>
            <person name="Gan H.M."/>
            <person name="Szegedi E."/>
            <person name="Burr T."/>
            <person name="Savka M.A."/>
        </authorList>
    </citation>
    <scope>NUCLEOTIDE SEQUENCE [LARGE SCALE GENOMIC DNA]</scope>
    <source>
        <strain evidence="1 2">CG989</strain>
    </source>
</reference>
<gene>
    <name evidence="1" type="ORF">GOZ95_01675</name>
</gene>
<dbReference type="EMBL" id="WPHM01000001">
    <property type="protein sequence ID" value="MUZ56163.1"/>
    <property type="molecule type" value="Genomic_DNA"/>
</dbReference>
<organism evidence="1 2">
    <name type="scientific">Agrobacterium vitis</name>
    <name type="common">Rhizobium vitis</name>
    <dbReference type="NCBI Taxonomy" id="373"/>
    <lineage>
        <taxon>Bacteria</taxon>
        <taxon>Pseudomonadati</taxon>
        <taxon>Pseudomonadota</taxon>
        <taxon>Alphaproteobacteria</taxon>
        <taxon>Hyphomicrobiales</taxon>
        <taxon>Rhizobiaceae</taxon>
        <taxon>Rhizobium/Agrobacterium group</taxon>
        <taxon>Agrobacterium</taxon>
    </lineage>
</organism>
<name>A0AAE4W985_AGRVI</name>